<dbReference type="EMBL" id="UYSU01047229">
    <property type="protein sequence ID" value="VDM05758.1"/>
    <property type="molecule type" value="Genomic_DNA"/>
</dbReference>
<keyword evidence="2" id="KW-1185">Reference proteome</keyword>
<protein>
    <submittedName>
        <fullName evidence="3">F-box/LRR-repeat protein</fullName>
    </submittedName>
</protein>
<accession>A0A183TSC5</accession>
<organism evidence="3">
    <name type="scientific">Schistocephalus solidus</name>
    <name type="common">Tapeworm</name>
    <dbReference type="NCBI Taxonomy" id="70667"/>
    <lineage>
        <taxon>Eukaryota</taxon>
        <taxon>Metazoa</taxon>
        <taxon>Spiralia</taxon>
        <taxon>Lophotrochozoa</taxon>
        <taxon>Platyhelminthes</taxon>
        <taxon>Cestoda</taxon>
        <taxon>Eucestoda</taxon>
        <taxon>Diphyllobothriidea</taxon>
        <taxon>Diphyllobothriidae</taxon>
        <taxon>Schistocephalus</taxon>
    </lineage>
</organism>
<dbReference type="SUPFAM" id="SSF52047">
    <property type="entry name" value="RNI-like"/>
    <property type="match status" value="1"/>
</dbReference>
<proteinExistence type="predicted"/>
<evidence type="ECO:0000313" key="2">
    <source>
        <dbReference type="Proteomes" id="UP000275846"/>
    </source>
</evidence>
<dbReference type="OrthoDB" id="10475454at2759"/>
<sequence length="220" mass="25583">MRKRLLRLKDKCLNIRKATVIASEDLVFTQQLRPSAKDISTYLSVLPSLEEVRIIGVGISKDQTIHKLLATCGHIQRLYIFSLNTLNFQYAALPPHNALELLFLEINGLFVGNNLQILLNQTLSKLHSLRYLLLKFAKGRHPRVNTLKAFFAARTELRWLVVVFKEDEKVLLCHADEASRNCPTIIKDTKFRLRNLIHTYPELYDIFWKEFLNFSNILLH</sequence>
<reference evidence="3" key="1">
    <citation type="submission" date="2016-06" db="UniProtKB">
        <authorList>
            <consortium name="WormBaseParasite"/>
        </authorList>
    </citation>
    <scope>IDENTIFICATION</scope>
</reference>
<dbReference type="WBParaSite" id="SSLN_0002010201-mRNA-1">
    <property type="protein sequence ID" value="SSLN_0002010201-mRNA-1"/>
    <property type="gene ID" value="SSLN_0002010201"/>
</dbReference>
<dbReference type="AlphaFoldDB" id="A0A183TSC5"/>
<reference evidence="1 2" key="2">
    <citation type="submission" date="2018-11" db="EMBL/GenBank/DDBJ databases">
        <authorList>
            <consortium name="Pathogen Informatics"/>
        </authorList>
    </citation>
    <scope>NUCLEOTIDE SEQUENCE [LARGE SCALE GENOMIC DNA]</scope>
    <source>
        <strain evidence="1 2">NST_G2</strain>
    </source>
</reference>
<gene>
    <name evidence="1" type="ORF">SSLN_LOCUS19372</name>
</gene>
<evidence type="ECO:0000313" key="3">
    <source>
        <dbReference type="WBParaSite" id="SSLN_0002010201-mRNA-1"/>
    </source>
</evidence>
<name>A0A183TSC5_SCHSO</name>
<dbReference type="Proteomes" id="UP000275846">
    <property type="component" value="Unassembled WGS sequence"/>
</dbReference>
<evidence type="ECO:0000313" key="1">
    <source>
        <dbReference type="EMBL" id="VDM05758.1"/>
    </source>
</evidence>